<sequence length="1229" mass="135989">MLGKEDSTGGGVDDSESSQGLCQVSGGRKLYWRSASWSSSRTSLPPLNPDTDNKDGLNLNGNNSGNSGMGQRIPPPLTPRTQHSFKARSCLPPLAIARRSLDEWPKAGSDDIGEWPLITTPHGRSSNDGGERLKLDLSKIERNQDNNDCGLVKREKIAFFDKECSKVAEHIYLGGDTVARDREILKQHGITHILNCVGFVCPEYFKADFVYKTLWLQDSPSEDITSILYDVFDYFEYVREQGGRVFVHCCQGVSRSTSLVIAYLMWREGQSFDDAFQYVKAARGIADPNMGFACQLLQCQKRVHAFPLSPSSLLRMYRMAPHSPYDPLHLVPKMLNDPSPSALDSRGAFIIHIPSTIYVWVGKNCEAIMERDARGAVCQIVRYEKAQCPIVVIKEDEEPSYFWDAFSNLLPLMDASSNGVGVAGSSSKILTGERKVDSYDVEFEIFQKATIGGFAPPSASSEAEHETHLPVRESCWSMLRRKFVSGNMKDFVSASKSGVSRIYPDSLSFVDSHSTAKQIQSSANSLFSSKSLSFSSSSPSSMSSSSSSPSFSSPHYFTPDSISPDSSSNSTYFSDSPATSPLALSCTNLTSSCVSNFSNITLHSSKFSPHSVSKSSKYIDVNFTSQPLSHAGSSPSKKLLLSIAERRGSLSKCLKLPLQADNSQGKDAPSCGLTNDCDGVSVSGDAISINELHDREDAMQHKGERRENLENGLLISSGRDATVDSCHEKASTLKHSNKPREHPSREKNAGLSDIMTDSSSSSCNSMQPVVCRWPSLERLGSFGTYGLDSKSVFLFITPTSGSSNVEDRILYVWVGRSFSCDRTEMTLGSPKSSGSLKEIDWRRAGSDVLSQMGLPEDIKIEQLSKDNLPPDIASLLRSEVSNVAKVALLILYEQKLGQNSDWFPYISRLPQPADMHSTILWRDDELKMIRPSALHEETTKRKAQIEMDFWAVKVAFDHFPRVFGDVKLQDFTHAYALVTSRAWEGSKDVSMIPFADFLNHGGTSQSCVLSDEGKQHSEVIAERDYAPGDQVLIRYGKFSNATLLLDFGFTLPHNIYDQVQIELHVPHHDRLFAMKLELLHRYRAPSIKDVNVFSSSGNSFTIKEVPAASRRGRGIPQSLRAFGRILSSDSQQELNALAKEAEQHDGRLARNPFQNKRREIEAHQLLLSQIAKLIEEYDVSIKSLGSEPLLLGKGSLRRQLARDLLTGEHRVLQSASAWLKNYCVTLSSD</sequence>
<feature type="compositionally biased region" description="Basic and acidic residues" evidence="3">
    <location>
        <begin position="738"/>
        <end position="748"/>
    </location>
</feature>
<dbReference type="Gene3D" id="3.90.1410.10">
    <property type="entry name" value="set domain protein methyltransferase, domain 1"/>
    <property type="match status" value="1"/>
</dbReference>
<proteinExistence type="predicted"/>
<dbReference type="EMBL" id="CACTIH010007243">
    <property type="protein sequence ID" value="CAA3005173.1"/>
    <property type="molecule type" value="Genomic_DNA"/>
</dbReference>
<keyword evidence="1" id="KW-0378">Hydrolase</keyword>
<protein>
    <submittedName>
        <fullName evidence="6">-tyrosine-phosphatase MKP1</fullName>
    </submittedName>
</protein>
<dbReference type="InterPro" id="IPR015353">
    <property type="entry name" value="Rubisco_LSMT_subst-bd"/>
</dbReference>
<dbReference type="InterPro" id="IPR046341">
    <property type="entry name" value="SET_dom_sf"/>
</dbReference>
<feature type="region of interest" description="Disordered" evidence="3">
    <location>
        <begin position="1"/>
        <end position="22"/>
    </location>
</feature>
<dbReference type="SUPFAM" id="SSF82199">
    <property type="entry name" value="SET domain"/>
    <property type="match status" value="1"/>
</dbReference>
<feature type="domain" description="Tyrosine-protein phosphatase" evidence="4">
    <location>
        <begin position="163"/>
        <end position="305"/>
    </location>
</feature>
<dbReference type="PROSITE" id="PS50054">
    <property type="entry name" value="TYR_PHOSPHATASE_DUAL"/>
    <property type="match status" value="1"/>
</dbReference>
<comment type="caution">
    <text evidence="6">The sequence shown here is derived from an EMBL/GenBank/DDBJ whole genome shotgun (WGS) entry which is preliminary data.</text>
</comment>
<dbReference type="Proteomes" id="UP000594638">
    <property type="component" value="Unassembled WGS sequence"/>
</dbReference>
<evidence type="ECO:0000256" key="1">
    <source>
        <dbReference type="ARBA" id="ARBA00022801"/>
    </source>
</evidence>
<dbReference type="CDD" id="cd14498">
    <property type="entry name" value="DSP"/>
    <property type="match status" value="1"/>
</dbReference>
<dbReference type="AlphaFoldDB" id="A0A8S0THS7"/>
<dbReference type="Gramene" id="OE9A025901T8">
    <property type="protein sequence ID" value="OE9A025901C8"/>
    <property type="gene ID" value="OE9A025901"/>
</dbReference>
<organism evidence="6 7">
    <name type="scientific">Olea europaea subsp. europaea</name>
    <dbReference type="NCBI Taxonomy" id="158383"/>
    <lineage>
        <taxon>Eukaryota</taxon>
        <taxon>Viridiplantae</taxon>
        <taxon>Streptophyta</taxon>
        <taxon>Embryophyta</taxon>
        <taxon>Tracheophyta</taxon>
        <taxon>Spermatophyta</taxon>
        <taxon>Magnoliopsida</taxon>
        <taxon>eudicotyledons</taxon>
        <taxon>Gunneridae</taxon>
        <taxon>Pentapetalae</taxon>
        <taxon>asterids</taxon>
        <taxon>lamiids</taxon>
        <taxon>Lamiales</taxon>
        <taxon>Oleaceae</taxon>
        <taxon>Oleeae</taxon>
        <taxon>Olea</taxon>
    </lineage>
</organism>
<feature type="region of interest" description="Disordered" evidence="3">
    <location>
        <begin position="35"/>
        <end position="82"/>
    </location>
</feature>
<dbReference type="InterPro" id="IPR000340">
    <property type="entry name" value="Dual-sp_phosphatase_cat-dom"/>
</dbReference>
<evidence type="ECO:0000256" key="3">
    <source>
        <dbReference type="SAM" id="MobiDB-lite"/>
    </source>
</evidence>
<feature type="region of interest" description="Disordered" evidence="3">
    <location>
        <begin position="726"/>
        <end position="761"/>
    </location>
</feature>
<evidence type="ECO:0000313" key="6">
    <source>
        <dbReference type="EMBL" id="CAA3005173.1"/>
    </source>
</evidence>
<dbReference type="InterPro" id="IPR029021">
    <property type="entry name" value="Prot-tyrosine_phosphatase-like"/>
</dbReference>
<dbReference type="Pfam" id="PF25466">
    <property type="entry name" value="MPK1_gelsolin_C"/>
    <property type="match status" value="1"/>
</dbReference>
<dbReference type="SMART" id="SM00195">
    <property type="entry name" value="DSPc"/>
    <property type="match status" value="1"/>
</dbReference>
<dbReference type="PANTHER" id="PTHR46381:SF4">
    <property type="entry name" value="PROTEIN-TYROSINE-PHOSPHATASE MKP1"/>
    <property type="match status" value="1"/>
</dbReference>
<dbReference type="Pfam" id="PF09273">
    <property type="entry name" value="Rubis-subs-bind"/>
    <property type="match status" value="1"/>
</dbReference>
<dbReference type="InterPro" id="IPR057528">
    <property type="entry name" value="MPK1_C"/>
</dbReference>
<dbReference type="PROSITE" id="PS00383">
    <property type="entry name" value="TYR_PHOSPHATASE_1"/>
    <property type="match status" value="1"/>
</dbReference>
<dbReference type="InterPro" id="IPR016130">
    <property type="entry name" value="Tyr_Pase_AS"/>
</dbReference>
<evidence type="ECO:0000313" key="7">
    <source>
        <dbReference type="Proteomes" id="UP000594638"/>
    </source>
</evidence>
<dbReference type="Gene3D" id="3.90.190.10">
    <property type="entry name" value="Protein tyrosine phosphatase superfamily"/>
    <property type="match status" value="1"/>
</dbReference>
<reference evidence="6 7" key="1">
    <citation type="submission" date="2019-12" db="EMBL/GenBank/DDBJ databases">
        <authorList>
            <person name="Alioto T."/>
            <person name="Alioto T."/>
            <person name="Gomez Garrido J."/>
        </authorList>
    </citation>
    <scope>NUCLEOTIDE SEQUENCE [LARGE SCALE GENOMIC DNA]</scope>
</reference>
<dbReference type="OrthoDB" id="441812at2759"/>
<accession>A0A8S0THS7</accession>
<evidence type="ECO:0000259" key="4">
    <source>
        <dbReference type="PROSITE" id="PS50054"/>
    </source>
</evidence>
<dbReference type="InterPro" id="IPR029006">
    <property type="entry name" value="ADF-H/Gelsolin-like_dom_sf"/>
</dbReference>
<evidence type="ECO:0000256" key="2">
    <source>
        <dbReference type="ARBA" id="ARBA00022912"/>
    </source>
</evidence>
<dbReference type="InterPro" id="IPR000387">
    <property type="entry name" value="Tyr_Pase_dom"/>
</dbReference>
<keyword evidence="7" id="KW-1185">Reference proteome</keyword>
<evidence type="ECO:0000259" key="5">
    <source>
        <dbReference type="PROSITE" id="PS50056"/>
    </source>
</evidence>
<keyword evidence="2" id="KW-0904">Protein phosphatase</keyword>
<dbReference type="Gene3D" id="3.90.1420.10">
    <property type="entry name" value="Rubisco LSMT, substrate-binding domain"/>
    <property type="match status" value="1"/>
</dbReference>
<dbReference type="Pfam" id="PF00782">
    <property type="entry name" value="DSPc"/>
    <property type="match status" value="1"/>
</dbReference>
<feature type="compositionally biased region" description="Low complexity" evidence="3">
    <location>
        <begin position="56"/>
        <end position="70"/>
    </location>
</feature>
<dbReference type="SUPFAM" id="SSF55753">
    <property type="entry name" value="Actin depolymerizing proteins"/>
    <property type="match status" value="1"/>
</dbReference>
<dbReference type="SUPFAM" id="SSF81822">
    <property type="entry name" value="RuBisCo LSMT C-terminal, substrate-binding domain"/>
    <property type="match status" value="1"/>
</dbReference>
<dbReference type="PANTHER" id="PTHR46381">
    <property type="entry name" value="MKPA PROTEIN"/>
    <property type="match status" value="1"/>
</dbReference>
<dbReference type="Gene3D" id="3.40.20.10">
    <property type="entry name" value="Severin"/>
    <property type="match status" value="1"/>
</dbReference>
<dbReference type="InterPro" id="IPR036464">
    <property type="entry name" value="Rubisco_LSMT_subst-bd_sf"/>
</dbReference>
<gene>
    <name evidence="6" type="ORF">OLEA9_A025901</name>
</gene>
<dbReference type="SUPFAM" id="SSF52799">
    <property type="entry name" value="(Phosphotyrosine protein) phosphatases II"/>
    <property type="match status" value="1"/>
</dbReference>
<dbReference type="GO" id="GO:0004721">
    <property type="term" value="F:phosphoprotein phosphatase activity"/>
    <property type="evidence" value="ECO:0007669"/>
    <property type="project" value="UniProtKB-KW"/>
</dbReference>
<dbReference type="PROSITE" id="PS50056">
    <property type="entry name" value="TYR_PHOSPHATASE_2"/>
    <property type="match status" value="1"/>
</dbReference>
<name>A0A8S0THS7_OLEEU</name>
<dbReference type="InterPro" id="IPR020422">
    <property type="entry name" value="TYR_PHOSPHATASE_DUAL_dom"/>
</dbReference>
<feature type="domain" description="Tyrosine specific protein phosphatases" evidence="5">
    <location>
        <begin position="222"/>
        <end position="283"/>
    </location>
</feature>